<evidence type="ECO:0000313" key="3">
    <source>
        <dbReference type="Proteomes" id="UP001487740"/>
    </source>
</evidence>
<protein>
    <submittedName>
        <fullName evidence="2">Uncharacterized protein</fullName>
    </submittedName>
</protein>
<evidence type="ECO:0000313" key="2">
    <source>
        <dbReference type="EMBL" id="KAK8396110.1"/>
    </source>
</evidence>
<dbReference type="EMBL" id="JARAKH010000016">
    <property type="protein sequence ID" value="KAK8396110.1"/>
    <property type="molecule type" value="Genomic_DNA"/>
</dbReference>
<name>A0AAW0U8Q9_SCYPA</name>
<feature type="compositionally biased region" description="Acidic residues" evidence="1">
    <location>
        <begin position="1"/>
        <end position="13"/>
    </location>
</feature>
<gene>
    <name evidence="2" type="ORF">O3P69_005309</name>
</gene>
<feature type="compositionally biased region" description="Low complexity" evidence="1">
    <location>
        <begin position="61"/>
        <end position="71"/>
    </location>
</feature>
<evidence type="ECO:0000256" key="1">
    <source>
        <dbReference type="SAM" id="MobiDB-lite"/>
    </source>
</evidence>
<feature type="compositionally biased region" description="Polar residues" evidence="1">
    <location>
        <begin position="51"/>
        <end position="60"/>
    </location>
</feature>
<keyword evidence="3" id="KW-1185">Reference proteome</keyword>
<reference evidence="2 3" key="1">
    <citation type="submission" date="2023-03" db="EMBL/GenBank/DDBJ databases">
        <title>High-quality genome of Scylla paramamosain provides insights in environmental adaptation.</title>
        <authorList>
            <person name="Zhang L."/>
        </authorList>
    </citation>
    <scope>NUCLEOTIDE SEQUENCE [LARGE SCALE GENOMIC DNA]</scope>
    <source>
        <strain evidence="2">LZ_2023a</strain>
        <tissue evidence="2">Muscle</tissue>
    </source>
</reference>
<proteinExistence type="predicted"/>
<organism evidence="2 3">
    <name type="scientific">Scylla paramamosain</name>
    <name type="common">Mud crab</name>
    <dbReference type="NCBI Taxonomy" id="85552"/>
    <lineage>
        <taxon>Eukaryota</taxon>
        <taxon>Metazoa</taxon>
        <taxon>Ecdysozoa</taxon>
        <taxon>Arthropoda</taxon>
        <taxon>Crustacea</taxon>
        <taxon>Multicrustacea</taxon>
        <taxon>Malacostraca</taxon>
        <taxon>Eumalacostraca</taxon>
        <taxon>Eucarida</taxon>
        <taxon>Decapoda</taxon>
        <taxon>Pleocyemata</taxon>
        <taxon>Brachyura</taxon>
        <taxon>Eubrachyura</taxon>
        <taxon>Portunoidea</taxon>
        <taxon>Portunidae</taxon>
        <taxon>Portuninae</taxon>
        <taxon>Scylla</taxon>
    </lineage>
</organism>
<accession>A0AAW0U8Q9</accession>
<comment type="caution">
    <text evidence="2">The sequence shown here is derived from an EMBL/GenBank/DDBJ whole genome shotgun (WGS) entry which is preliminary data.</text>
</comment>
<sequence>MEGEVEEEQEEQEKEVSQDDLTMPRYSHLHLLNLLPRLLLLRALWLYPGASGQQRQAEGRTTTTTTTTTTTPRPPGNATRGWEGTWSGYTDQDYRKEIFPPVTPVHVSLNGALSLTQRPAHNISSAHPPQPRP</sequence>
<feature type="region of interest" description="Disordered" evidence="1">
    <location>
        <begin position="50"/>
        <end position="84"/>
    </location>
</feature>
<feature type="region of interest" description="Disordered" evidence="1">
    <location>
        <begin position="1"/>
        <end position="20"/>
    </location>
</feature>
<dbReference type="Proteomes" id="UP001487740">
    <property type="component" value="Unassembled WGS sequence"/>
</dbReference>
<dbReference type="AlphaFoldDB" id="A0AAW0U8Q9"/>